<proteinExistence type="predicted"/>
<dbReference type="AlphaFoldDB" id="A0A0W0FEG7"/>
<protein>
    <submittedName>
        <fullName evidence="1">Uncharacterized protein</fullName>
    </submittedName>
</protein>
<gene>
    <name evidence="1" type="ORF">WG66_12691</name>
</gene>
<comment type="caution">
    <text evidence="1">The sequence shown here is derived from an EMBL/GenBank/DDBJ whole genome shotgun (WGS) entry which is preliminary data.</text>
</comment>
<accession>A0A0W0FEG7</accession>
<dbReference type="Proteomes" id="UP000054988">
    <property type="component" value="Unassembled WGS sequence"/>
</dbReference>
<evidence type="ECO:0000313" key="2">
    <source>
        <dbReference type="Proteomes" id="UP000054988"/>
    </source>
</evidence>
<sequence>MPPEHILSRRQSFREALSLAENILILAGAGLSAASEMVVACGGP</sequence>
<evidence type="ECO:0000313" key="1">
    <source>
        <dbReference type="EMBL" id="KTB34731.1"/>
    </source>
</evidence>
<organism evidence="1 2">
    <name type="scientific">Moniliophthora roreri</name>
    <name type="common">Frosty pod rot fungus</name>
    <name type="synonym">Monilia roreri</name>
    <dbReference type="NCBI Taxonomy" id="221103"/>
    <lineage>
        <taxon>Eukaryota</taxon>
        <taxon>Fungi</taxon>
        <taxon>Dikarya</taxon>
        <taxon>Basidiomycota</taxon>
        <taxon>Agaricomycotina</taxon>
        <taxon>Agaricomycetes</taxon>
        <taxon>Agaricomycetidae</taxon>
        <taxon>Agaricales</taxon>
        <taxon>Marasmiineae</taxon>
        <taxon>Marasmiaceae</taxon>
        <taxon>Moniliophthora</taxon>
    </lineage>
</organism>
<dbReference type="EMBL" id="LATX01002043">
    <property type="protein sequence ID" value="KTB34731.1"/>
    <property type="molecule type" value="Genomic_DNA"/>
</dbReference>
<name>A0A0W0FEG7_MONRR</name>
<reference evidence="1 2" key="1">
    <citation type="submission" date="2015-12" db="EMBL/GenBank/DDBJ databases">
        <title>Draft genome sequence of Moniliophthora roreri, the causal agent of frosty pod rot of cacao.</title>
        <authorList>
            <person name="Aime M.C."/>
            <person name="Diaz-Valderrama J.R."/>
            <person name="Kijpornyongpan T."/>
            <person name="Phillips-Mora W."/>
        </authorList>
    </citation>
    <scope>NUCLEOTIDE SEQUENCE [LARGE SCALE GENOMIC DNA]</scope>
    <source>
        <strain evidence="1 2">MCA 2952</strain>
    </source>
</reference>